<dbReference type="STRING" id="1515612.SKP52_09715"/>
<dbReference type="AlphaFoldDB" id="A0A0A7PFE8"/>
<accession>A0A0A7PFE8</accession>
<organism evidence="2 3">
    <name type="scientific">Sphingopyxis fribergensis</name>
    <dbReference type="NCBI Taxonomy" id="1515612"/>
    <lineage>
        <taxon>Bacteria</taxon>
        <taxon>Pseudomonadati</taxon>
        <taxon>Pseudomonadota</taxon>
        <taxon>Alphaproteobacteria</taxon>
        <taxon>Sphingomonadales</taxon>
        <taxon>Sphingomonadaceae</taxon>
        <taxon>Sphingopyxis</taxon>
    </lineage>
</organism>
<keyword evidence="1" id="KW-0812">Transmembrane</keyword>
<dbReference type="HOGENOM" id="CLU_2168498_0_0_5"/>
<keyword evidence="1" id="KW-0472">Membrane</keyword>
<sequence length="95" mass="10426">MPSVQREVSDRTFFGKLMKWLFIGFNIIMFLWMASSCAAVSDVSAGAVNDAERAGAAIGAGLGMTFLLFVWGIGDVILGMFVLFTRRKKIITVEE</sequence>
<evidence type="ECO:0000313" key="3">
    <source>
        <dbReference type="Proteomes" id="UP000030907"/>
    </source>
</evidence>
<dbReference type="EMBL" id="CP009122">
    <property type="protein sequence ID" value="AJA08851.1"/>
    <property type="molecule type" value="Genomic_DNA"/>
</dbReference>
<feature type="transmembrane region" description="Helical" evidence="1">
    <location>
        <begin position="61"/>
        <end position="84"/>
    </location>
</feature>
<name>A0A0A7PFE8_9SPHN</name>
<dbReference type="KEGG" id="sphk:SKP52_09715"/>
<keyword evidence="1" id="KW-1133">Transmembrane helix</keyword>
<reference evidence="2 3" key="1">
    <citation type="journal article" date="2015" name="Int. J. Syst. Evol. Microbiol.">
        <title>Description of Sphingopyxis fribergensis sp. nov. - a soil bacterium with the ability to degrade styrene and phenylacetic acid.</title>
        <authorList>
            <person name="Oelschlagel M."/>
            <person name="Ruckert C."/>
            <person name="Kalinowski J."/>
            <person name="Schmidt G."/>
            <person name="Schlomann M."/>
            <person name="Tischler D."/>
        </authorList>
    </citation>
    <scope>NUCLEOTIDE SEQUENCE [LARGE SCALE GENOMIC DNA]</scope>
    <source>
        <strain evidence="2 3">Kp5.2</strain>
    </source>
</reference>
<dbReference type="Proteomes" id="UP000030907">
    <property type="component" value="Chromosome"/>
</dbReference>
<protein>
    <submittedName>
        <fullName evidence="2">Putative membrane protein</fullName>
    </submittedName>
</protein>
<feature type="transmembrane region" description="Helical" evidence="1">
    <location>
        <begin position="20"/>
        <end position="41"/>
    </location>
</feature>
<evidence type="ECO:0000256" key="1">
    <source>
        <dbReference type="SAM" id="Phobius"/>
    </source>
</evidence>
<evidence type="ECO:0000313" key="2">
    <source>
        <dbReference type="EMBL" id="AJA08851.1"/>
    </source>
</evidence>
<dbReference type="OrthoDB" id="8685152at2"/>
<proteinExistence type="predicted"/>
<dbReference type="RefSeq" id="WP_148309069.1">
    <property type="nucleotide sequence ID" value="NZ_CP009122.1"/>
</dbReference>
<keyword evidence="3" id="KW-1185">Reference proteome</keyword>
<gene>
    <name evidence="2" type="ORF">SKP52_09715</name>
</gene>